<dbReference type="InterPro" id="IPR010982">
    <property type="entry name" value="Lambda_DNA-bd_dom_sf"/>
</dbReference>
<keyword evidence="4" id="KW-0804">Transcription</keyword>
<dbReference type="AlphaFoldDB" id="A0A927C8W4"/>
<dbReference type="CDD" id="cd01392">
    <property type="entry name" value="HTH_LacI"/>
    <property type="match status" value="1"/>
</dbReference>
<dbReference type="PROSITE" id="PS50932">
    <property type="entry name" value="HTH_LACI_2"/>
    <property type="match status" value="1"/>
</dbReference>
<dbReference type="Pfam" id="PF13377">
    <property type="entry name" value="Peripla_BP_3"/>
    <property type="match status" value="1"/>
</dbReference>
<reference evidence="6" key="1">
    <citation type="submission" date="2020-09" db="EMBL/GenBank/DDBJ databases">
        <title>A novel bacterium of genus Paenibacillus, isolated from South China Sea.</title>
        <authorList>
            <person name="Huang H."/>
            <person name="Mo K."/>
            <person name="Hu Y."/>
        </authorList>
    </citation>
    <scope>NUCLEOTIDE SEQUENCE</scope>
    <source>
        <strain evidence="6">IB182363</strain>
    </source>
</reference>
<accession>A0A927C8W4</accession>
<dbReference type="PANTHER" id="PTHR30146">
    <property type="entry name" value="LACI-RELATED TRANSCRIPTIONAL REPRESSOR"/>
    <property type="match status" value="1"/>
</dbReference>
<dbReference type="RefSeq" id="WP_190926906.1">
    <property type="nucleotide sequence ID" value="NZ_JACXJA010000009.1"/>
</dbReference>
<dbReference type="GO" id="GO:0003700">
    <property type="term" value="F:DNA-binding transcription factor activity"/>
    <property type="evidence" value="ECO:0007669"/>
    <property type="project" value="TreeGrafter"/>
</dbReference>
<name>A0A927C8W4_9BACL</name>
<gene>
    <name evidence="6" type="ORF">IDH45_09475</name>
</gene>
<dbReference type="SUPFAM" id="SSF53822">
    <property type="entry name" value="Periplasmic binding protein-like I"/>
    <property type="match status" value="1"/>
</dbReference>
<evidence type="ECO:0000256" key="2">
    <source>
        <dbReference type="ARBA" id="ARBA00023015"/>
    </source>
</evidence>
<keyword evidence="3 6" id="KW-0238">DNA-binding</keyword>
<dbReference type="SMART" id="SM00354">
    <property type="entry name" value="HTH_LACI"/>
    <property type="match status" value="1"/>
</dbReference>
<organism evidence="6 7">
    <name type="scientific">Paenibacillus oceani</name>
    <dbReference type="NCBI Taxonomy" id="2772510"/>
    <lineage>
        <taxon>Bacteria</taxon>
        <taxon>Bacillati</taxon>
        <taxon>Bacillota</taxon>
        <taxon>Bacilli</taxon>
        <taxon>Bacillales</taxon>
        <taxon>Paenibacillaceae</taxon>
        <taxon>Paenibacillus</taxon>
    </lineage>
</organism>
<evidence type="ECO:0000256" key="4">
    <source>
        <dbReference type="ARBA" id="ARBA00023163"/>
    </source>
</evidence>
<evidence type="ECO:0000313" key="7">
    <source>
        <dbReference type="Proteomes" id="UP000639396"/>
    </source>
</evidence>
<keyword evidence="7" id="KW-1185">Reference proteome</keyword>
<proteinExistence type="predicted"/>
<comment type="caution">
    <text evidence="6">The sequence shown here is derived from an EMBL/GenBank/DDBJ whole genome shotgun (WGS) entry which is preliminary data.</text>
</comment>
<keyword evidence="2" id="KW-0805">Transcription regulation</keyword>
<dbReference type="Gene3D" id="3.40.50.2300">
    <property type="match status" value="2"/>
</dbReference>
<keyword evidence="1" id="KW-0678">Repressor</keyword>
<evidence type="ECO:0000313" key="6">
    <source>
        <dbReference type="EMBL" id="MBD2862212.1"/>
    </source>
</evidence>
<evidence type="ECO:0000256" key="1">
    <source>
        <dbReference type="ARBA" id="ARBA00022491"/>
    </source>
</evidence>
<dbReference type="SUPFAM" id="SSF47413">
    <property type="entry name" value="lambda repressor-like DNA-binding domains"/>
    <property type="match status" value="1"/>
</dbReference>
<dbReference type="Pfam" id="PF00356">
    <property type="entry name" value="LacI"/>
    <property type="match status" value="1"/>
</dbReference>
<sequence>MKVSMQQIADRLGVSKYSVSKALSGKPGVSMETRLEVIETAKAMGYRWRQKKTSSAPVDKELPNKKYKRPAAEADSQPFIFVLMDSSKLNEVYFWNRVLAGIINGCNEVGWNHLMITNSSEDTEFIFPAYADRSACAGIVIIGDVPASYLLSLKKLNIPIVLTDHEEPLSGLDCVVNSNFEAARALCKRIIDSGCRSILFIGSDHHSVSFTQRWWGCQNAVFEENQISKKQLTLRKWSLPSKYERWLSVLEEKIAGIQQDMLPDAIVCANDEIAFDLLNLFKKYHFSVPEQCKVVGFDNTEKAAHSIPPLTTVDLGKEMLGYRAIEALQRRIAKPGSPPEKILLTFRLVERESG</sequence>
<evidence type="ECO:0000256" key="3">
    <source>
        <dbReference type="ARBA" id="ARBA00023125"/>
    </source>
</evidence>
<dbReference type="GO" id="GO:0000976">
    <property type="term" value="F:transcription cis-regulatory region binding"/>
    <property type="evidence" value="ECO:0007669"/>
    <property type="project" value="TreeGrafter"/>
</dbReference>
<dbReference type="PANTHER" id="PTHR30146:SF148">
    <property type="entry name" value="HTH-TYPE TRANSCRIPTIONAL REPRESSOR PURR-RELATED"/>
    <property type="match status" value="1"/>
</dbReference>
<evidence type="ECO:0000259" key="5">
    <source>
        <dbReference type="PROSITE" id="PS50932"/>
    </source>
</evidence>
<protein>
    <submittedName>
        <fullName evidence="6">LacI family DNA-binding transcriptional regulator</fullName>
    </submittedName>
</protein>
<dbReference type="Gene3D" id="1.10.260.40">
    <property type="entry name" value="lambda repressor-like DNA-binding domains"/>
    <property type="match status" value="1"/>
</dbReference>
<feature type="domain" description="HTH lacI-type" evidence="5">
    <location>
        <begin position="3"/>
        <end position="47"/>
    </location>
</feature>
<dbReference type="EMBL" id="JACXJA010000009">
    <property type="protein sequence ID" value="MBD2862212.1"/>
    <property type="molecule type" value="Genomic_DNA"/>
</dbReference>
<dbReference type="InterPro" id="IPR046335">
    <property type="entry name" value="LacI/GalR-like_sensor"/>
</dbReference>
<dbReference type="InterPro" id="IPR028082">
    <property type="entry name" value="Peripla_BP_I"/>
</dbReference>
<dbReference type="Proteomes" id="UP000639396">
    <property type="component" value="Unassembled WGS sequence"/>
</dbReference>
<dbReference type="InterPro" id="IPR000843">
    <property type="entry name" value="HTH_LacI"/>
</dbReference>